<dbReference type="InterPro" id="IPR023271">
    <property type="entry name" value="Aquaporin-like"/>
</dbReference>
<comment type="similarity">
    <text evidence="2">Belongs to the MIP/aquaporin (TC 1.A.8) family. AQP11/AQP12 subfamily.</text>
</comment>
<dbReference type="OrthoDB" id="1580043at2759"/>
<organism evidence="9 10">
    <name type="scientific">Ladona fulva</name>
    <name type="common">Scarce chaser dragonfly</name>
    <name type="synonym">Libellula fulva</name>
    <dbReference type="NCBI Taxonomy" id="123851"/>
    <lineage>
        <taxon>Eukaryota</taxon>
        <taxon>Metazoa</taxon>
        <taxon>Ecdysozoa</taxon>
        <taxon>Arthropoda</taxon>
        <taxon>Hexapoda</taxon>
        <taxon>Insecta</taxon>
        <taxon>Pterygota</taxon>
        <taxon>Palaeoptera</taxon>
        <taxon>Odonata</taxon>
        <taxon>Epiprocta</taxon>
        <taxon>Anisoptera</taxon>
        <taxon>Libelluloidea</taxon>
        <taxon>Libellulidae</taxon>
        <taxon>Ladona</taxon>
    </lineage>
</organism>
<feature type="transmembrane region" description="Helical" evidence="8">
    <location>
        <begin position="7"/>
        <end position="28"/>
    </location>
</feature>
<dbReference type="EMBL" id="KZ308933">
    <property type="protein sequence ID" value="KAG8235632.1"/>
    <property type="molecule type" value="Genomic_DNA"/>
</dbReference>
<name>A0A8K0KJD1_LADFU</name>
<reference evidence="9" key="1">
    <citation type="submission" date="2013-04" db="EMBL/GenBank/DDBJ databases">
        <authorList>
            <person name="Qu J."/>
            <person name="Murali S.C."/>
            <person name="Bandaranaike D."/>
            <person name="Bellair M."/>
            <person name="Blankenburg K."/>
            <person name="Chao H."/>
            <person name="Dinh H."/>
            <person name="Doddapaneni H."/>
            <person name="Downs B."/>
            <person name="Dugan-Rocha S."/>
            <person name="Elkadiri S."/>
            <person name="Gnanaolivu R.D."/>
            <person name="Hernandez B."/>
            <person name="Javaid M."/>
            <person name="Jayaseelan J.C."/>
            <person name="Lee S."/>
            <person name="Li M."/>
            <person name="Ming W."/>
            <person name="Munidasa M."/>
            <person name="Muniz J."/>
            <person name="Nguyen L."/>
            <person name="Ongeri F."/>
            <person name="Osuji N."/>
            <person name="Pu L.-L."/>
            <person name="Puazo M."/>
            <person name="Qu C."/>
            <person name="Quiroz J."/>
            <person name="Raj R."/>
            <person name="Weissenberger G."/>
            <person name="Xin Y."/>
            <person name="Zou X."/>
            <person name="Han Y."/>
            <person name="Richards S."/>
            <person name="Worley K."/>
            <person name="Muzny D."/>
            <person name="Gibbs R."/>
        </authorList>
    </citation>
    <scope>NUCLEOTIDE SEQUENCE</scope>
    <source>
        <strain evidence="9">Sampled in the wild</strain>
    </source>
</reference>
<evidence type="ECO:0000256" key="4">
    <source>
        <dbReference type="ARBA" id="ARBA00022692"/>
    </source>
</evidence>
<dbReference type="Proteomes" id="UP000792457">
    <property type="component" value="Unassembled WGS sequence"/>
</dbReference>
<evidence type="ECO:0000313" key="9">
    <source>
        <dbReference type="EMBL" id="KAG8235632.1"/>
    </source>
</evidence>
<dbReference type="SUPFAM" id="SSF81338">
    <property type="entry name" value="Aquaporin-like"/>
    <property type="match status" value="1"/>
</dbReference>
<proteinExistence type="inferred from homology"/>
<keyword evidence="5" id="KW-0677">Repeat</keyword>
<evidence type="ECO:0000256" key="1">
    <source>
        <dbReference type="ARBA" id="ARBA00004141"/>
    </source>
</evidence>
<evidence type="ECO:0000256" key="8">
    <source>
        <dbReference type="PIRNR" id="PIRNR017529"/>
    </source>
</evidence>
<dbReference type="Gene3D" id="1.20.1080.10">
    <property type="entry name" value="Glycerol uptake facilitator protein"/>
    <property type="match status" value="1"/>
</dbReference>
<sequence>MASIYDFIISLASIGLILTIAYVIRNIVRGYFEAAQASPFLQILIEEAIAAAELCGCCFELIIDVFLDIYSEIDFASIVADNYGVSAYAVLLFLLTIWWSSNWADATACPYNHLEDYVSGNTDLFSVILKGLAELIGGVSIFKLIQYLWALEWAETHKGRAYEECSADLQVSMMMGALIEGVAVCICRICSRALGDLEVKYSTVIDAFIGTSLVVLAFNYSGGYFNPVLATSLKFGCKGNTFVEHMVVYWIGACLGALLSVVIYRQPMIQNKIHGKQD</sequence>
<keyword evidence="3" id="KW-0813">Transport</keyword>
<dbReference type="FunFam" id="1.20.1080.10:FF:000018">
    <property type="entry name" value="Aquaporin"/>
    <property type="match status" value="1"/>
</dbReference>
<protein>
    <recommendedName>
        <fullName evidence="8">Aquaporin</fullName>
    </recommendedName>
</protein>
<keyword evidence="7 8" id="KW-0472">Membrane</keyword>
<feature type="transmembrane region" description="Helical" evidence="8">
    <location>
        <begin position="242"/>
        <end position="264"/>
    </location>
</feature>
<evidence type="ECO:0000256" key="3">
    <source>
        <dbReference type="ARBA" id="ARBA00022448"/>
    </source>
</evidence>
<dbReference type="PANTHER" id="PTHR21191:SF16">
    <property type="entry name" value="AQUAPORIN"/>
    <property type="match status" value="1"/>
</dbReference>
<comment type="subcellular location">
    <subcellularLocation>
        <location evidence="1">Membrane</location>
        <topology evidence="1">Multi-pass membrane protein</topology>
    </subcellularLocation>
</comment>
<dbReference type="PANTHER" id="PTHR21191">
    <property type="entry name" value="AQUAPORIN"/>
    <property type="match status" value="1"/>
</dbReference>
<evidence type="ECO:0000256" key="2">
    <source>
        <dbReference type="ARBA" id="ARBA00005900"/>
    </source>
</evidence>
<dbReference type="PIRSF" id="PIRSF017529">
    <property type="entry name" value="Aquaporin_11/12"/>
    <property type="match status" value="1"/>
</dbReference>
<accession>A0A8K0KJD1</accession>
<dbReference type="InterPro" id="IPR016697">
    <property type="entry name" value="Aquaporin_11/12"/>
</dbReference>
<keyword evidence="6 8" id="KW-1133">Transmembrane helix</keyword>
<gene>
    <name evidence="9" type="ORF">J437_LFUL015665</name>
</gene>
<evidence type="ECO:0000256" key="7">
    <source>
        <dbReference type="ARBA" id="ARBA00023136"/>
    </source>
</evidence>
<evidence type="ECO:0000256" key="5">
    <source>
        <dbReference type="ARBA" id="ARBA00022737"/>
    </source>
</evidence>
<feature type="transmembrane region" description="Helical" evidence="8">
    <location>
        <begin position="82"/>
        <end position="101"/>
    </location>
</feature>
<dbReference type="InterPro" id="IPR051883">
    <property type="entry name" value="AQP11/12_channel"/>
</dbReference>
<keyword evidence="10" id="KW-1185">Reference proteome</keyword>
<evidence type="ECO:0000313" key="10">
    <source>
        <dbReference type="Proteomes" id="UP000792457"/>
    </source>
</evidence>
<feature type="transmembrane region" description="Helical" evidence="8">
    <location>
        <begin position="203"/>
        <end position="222"/>
    </location>
</feature>
<evidence type="ECO:0000256" key="6">
    <source>
        <dbReference type="ARBA" id="ARBA00022989"/>
    </source>
</evidence>
<dbReference type="GO" id="GO:0015267">
    <property type="term" value="F:channel activity"/>
    <property type="evidence" value="ECO:0007669"/>
    <property type="project" value="TreeGrafter"/>
</dbReference>
<keyword evidence="4 8" id="KW-0812">Transmembrane</keyword>
<dbReference type="AlphaFoldDB" id="A0A8K0KJD1"/>
<dbReference type="GO" id="GO:0016020">
    <property type="term" value="C:membrane"/>
    <property type="evidence" value="ECO:0007669"/>
    <property type="project" value="UniProtKB-SubCell"/>
</dbReference>
<dbReference type="GO" id="GO:0005737">
    <property type="term" value="C:cytoplasm"/>
    <property type="evidence" value="ECO:0007669"/>
    <property type="project" value="TreeGrafter"/>
</dbReference>
<reference evidence="9" key="2">
    <citation type="submission" date="2017-10" db="EMBL/GenBank/DDBJ databases">
        <title>Ladona fulva Genome sequencing and assembly.</title>
        <authorList>
            <person name="Murali S."/>
            <person name="Richards S."/>
            <person name="Bandaranaike D."/>
            <person name="Bellair M."/>
            <person name="Blankenburg K."/>
            <person name="Chao H."/>
            <person name="Dinh H."/>
            <person name="Doddapaneni H."/>
            <person name="Dugan-Rocha S."/>
            <person name="Elkadiri S."/>
            <person name="Gnanaolivu R."/>
            <person name="Hernandez B."/>
            <person name="Skinner E."/>
            <person name="Javaid M."/>
            <person name="Lee S."/>
            <person name="Li M."/>
            <person name="Ming W."/>
            <person name="Munidasa M."/>
            <person name="Muniz J."/>
            <person name="Nguyen L."/>
            <person name="Hughes D."/>
            <person name="Osuji N."/>
            <person name="Pu L.-L."/>
            <person name="Puazo M."/>
            <person name="Qu C."/>
            <person name="Quiroz J."/>
            <person name="Raj R."/>
            <person name="Weissenberger G."/>
            <person name="Xin Y."/>
            <person name="Zou X."/>
            <person name="Han Y."/>
            <person name="Worley K."/>
            <person name="Muzny D."/>
            <person name="Gibbs R."/>
        </authorList>
    </citation>
    <scope>NUCLEOTIDE SEQUENCE</scope>
    <source>
        <strain evidence="9">Sampled in the wild</strain>
    </source>
</reference>
<feature type="transmembrane region" description="Helical" evidence="8">
    <location>
        <begin position="171"/>
        <end position="191"/>
    </location>
</feature>
<comment type="caution">
    <text evidence="9">The sequence shown here is derived from an EMBL/GenBank/DDBJ whole genome shotgun (WGS) entry which is preliminary data.</text>
</comment>